<dbReference type="Proteomes" id="UP000603141">
    <property type="component" value="Unassembled WGS sequence"/>
</dbReference>
<proteinExistence type="predicted"/>
<dbReference type="AlphaFoldDB" id="A0A934S9L9"/>
<dbReference type="RefSeq" id="WP_200272275.1">
    <property type="nucleotide sequence ID" value="NZ_JAENIJ010000027.1"/>
</dbReference>
<reference evidence="1" key="1">
    <citation type="submission" date="2021-01" db="EMBL/GenBank/DDBJ databases">
        <title>Modified the classification status of verrucomicrobia.</title>
        <authorList>
            <person name="Feng X."/>
        </authorList>
    </citation>
    <scope>NUCLEOTIDE SEQUENCE</scope>
    <source>
        <strain evidence="1">KCTC 22041</strain>
    </source>
</reference>
<organism evidence="1 2">
    <name type="scientific">Luteolibacter pohnpeiensis</name>
    <dbReference type="NCBI Taxonomy" id="454153"/>
    <lineage>
        <taxon>Bacteria</taxon>
        <taxon>Pseudomonadati</taxon>
        <taxon>Verrucomicrobiota</taxon>
        <taxon>Verrucomicrobiia</taxon>
        <taxon>Verrucomicrobiales</taxon>
        <taxon>Verrucomicrobiaceae</taxon>
        <taxon>Luteolibacter</taxon>
    </lineage>
</organism>
<dbReference type="EMBL" id="JAENIJ010000027">
    <property type="protein sequence ID" value="MBK1883784.1"/>
    <property type="molecule type" value="Genomic_DNA"/>
</dbReference>
<name>A0A934S9L9_9BACT</name>
<evidence type="ECO:0008006" key="3">
    <source>
        <dbReference type="Google" id="ProtNLM"/>
    </source>
</evidence>
<protein>
    <recommendedName>
        <fullName evidence="3">DUF4375 domain-containing protein</fullName>
    </recommendedName>
</protein>
<gene>
    <name evidence="1" type="ORF">JIN85_15305</name>
</gene>
<keyword evidence="2" id="KW-1185">Reference proteome</keyword>
<accession>A0A934S9L9</accession>
<comment type="caution">
    <text evidence="1">The sequence shown here is derived from an EMBL/GenBank/DDBJ whole genome shotgun (WGS) entry which is preliminary data.</text>
</comment>
<evidence type="ECO:0000313" key="2">
    <source>
        <dbReference type="Proteomes" id="UP000603141"/>
    </source>
</evidence>
<evidence type="ECO:0000313" key="1">
    <source>
        <dbReference type="EMBL" id="MBK1883784.1"/>
    </source>
</evidence>
<sequence length="182" mass="20609">MSGHDSDIPDLEEILRSASDSEIISSVYGAVEDAYGYDRIVSWNEDVPLTCRVIGHVVSTSWYLLGEGYARLFNLKCNHEAFVECFRIVGLDGIADMVRSDIEVVGPEVLGDTDKIIEKYGSWNDFENFCSGSEDMFMEHEKEIRERIVAFIKENLSELRSIGPAVWHKLQARRNRAHSTSS</sequence>